<dbReference type="InterPro" id="IPR018768">
    <property type="entry name" value="DUF2344"/>
</dbReference>
<sequence length="296" mass="34238">MDANPQPQPQSLSDELPRQRVRFTYEKGEAIKFISHQDESRLWERTLRRADLPLLYKRGFNPQPHIQFAAPLGLGMTGVRELLDAAFSPPVPLDEMSSRIREKLPPGVRLLNATEVPFKTVSPQSLTIGADYTVLIYADAGEVTERELEAKIEAFLEKREVWRERERHGQRYRYNLRPLVLELRYSGFDNVEAEHSIFMRVQMRPGATGRPDELVDALGFDDYARTLRRERIYFSDSEEDLALFGPYPVISQDEISPERPKPRRKGRKRRRRSGAQPKADKQANQPFAEKAADEFD</sequence>
<protein>
    <submittedName>
        <fullName evidence="3">DUF2344 domain-containing protein</fullName>
    </submittedName>
</protein>
<comment type="caution">
    <text evidence="3">The sequence shown here is derived from an EMBL/GenBank/DDBJ whole genome shotgun (WGS) entry which is preliminary data.</text>
</comment>
<evidence type="ECO:0000256" key="1">
    <source>
        <dbReference type="SAM" id="MobiDB-lite"/>
    </source>
</evidence>
<dbReference type="NCBIfam" id="TIGR03936">
    <property type="entry name" value="sam_1_link_chp"/>
    <property type="match status" value="1"/>
</dbReference>
<proteinExistence type="predicted"/>
<dbReference type="Pfam" id="PF10105">
    <property type="entry name" value="DUF2344"/>
    <property type="match status" value="1"/>
</dbReference>
<feature type="compositionally biased region" description="Basic residues" evidence="1">
    <location>
        <begin position="261"/>
        <end position="273"/>
    </location>
</feature>
<dbReference type="EMBL" id="VXRG01000004">
    <property type="protein sequence ID" value="MXY91916.1"/>
    <property type="molecule type" value="Genomic_DNA"/>
</dbReference>
<organism evidence="3">
    <name type="scientific">Caldilineaceae bacterium SB0664_bin_27</name>
    <dbReference type="NCBI Taxonomy" id="2605260"/>
    <lineage>
        <taxon>Bacteria</taxon>
        <taxon>Bacillati</taxon>
        <taxon>Chloroflexota</taxon>
        <taxon>Caldilineae</taxon>
        <taxon>Caldilineales</taxon>
        <taxon>Caldilineaceae</taxon>
    </lineage>
</organism>
<reference evidence="3" key="1">
    <citation type="submission" date="2019-09" db="EMBL/GenBank/DDBJ databases">
        <title>Characterisation of the sponge microbiome using genome-centric metagenomics.</title>
        <authorList>
            <person name="Engelberts J.P."/>
            <person name="Robbins S.J."/>
            <person name="De Goeij J.M."/>
            <person name="Aranda M."/>
            <person name="Bell S.C."/>
            <person name="Webster N.S."/>
        </authorList>
    </citation>
    <scope>NUCLEOTIDE SEQUENCE</scope>
    <source>
        <strain evidence="3">SB0664_bin_27</strain>
    </source>
</reference>
<feature type="domain" description="DUF2344" evidence="2">
    <location>
        <begin position="20"/>
        <end position="206"/>
    </location>
</feature>
<dbReference type="AlphaFoldDB" id="A0A6B0YLJ6"/>
<name>A0A6B0YLJ6_9CHLR</name>
<evidence type="ECO:0000259" key="2">
    <source>
        <dbReference type="Pfam" id="PF10105"/>
    </source>
</evidence>
<accession>A0A6B0YLJ6</accession>
<evidence type="ECO:0000313" key="3">
    <source>
        <dbReference type="EMBL" id="MXY91916.1"/>
    </source>
</evidence>
<feature type="region of interest" description="Disordered" evidence="1">
    <location>
        <begin position="251"/>
        <end position="296"/>
    </location>
</feature>
<gene>
    <name evidence="3" type="ORF">F4Y42_00525</name>
</gene>